<keyword evidence="1" id="KW-0732">Signal</keyword>
<keyword evidence="4" id="KW-1185">Reference proteome</keyword>
<name>A0A1W2H3Z2_9BACT</name>
<dbReference type="STRING" id="758820.SAMN00777080_2261"/>
<organism evidence="3 4">
    <name type="scientific">Aquiflexum balticum DSM 16537</name>
    <dbReference type="NCBI Taxonomy" id="758820"/>
    <lineage>
        <taxon>Bacteria</taxon>
        <taxon>Pseudomonadati</taxon>
        <taxon>Bacteroidota</taxon>
        <taxon>Cytophagia</taxon>
        <taxon>Cytophagales</taxon>
        <taxon>Cyclobacteriaceae</taxon>
        <taxon>Aquiflexum</taxon>
    </lineage>
</organism>
<sequence length="780" mass="89889">MNHLTHRLCFFLLFWISQAGVALGQQVDLNPYHVVWTSPSKNASESMPCGGGDIGLNVWVENGEILFYMSRAGAFDENNIFPKFGRVRVKLTPNPFENGEFRQELKLAEGYVEITGKKEGRNSLVKIWVDVFRPVVHVETESSSPVTVEATYESWRFADLEWTKPAQTWASLGFRDAPINAIVRADSIQFEGEKVLFYHRNRNESLFDITVTQQGLNPVKNQLWNPLKNLTFGGMMYGEQMKPAGTTSGKYADTPFKGWKLQSVKPVRKTHLKVFLHIDESPSVNEWKKGLAAIEKEAISAQKTAAQKTLSWWADFWNRSYIVINPGKADPKSPEWQVGRNYQLFRYQLGCNAYGNYPTKFNGGLFTFDPGYVDQNLPFTPDHRNWGGGTHTSQNQRLVYFPMFKSGDFDMLPSQLDFYLRALPNAEIRTEFYWGHKGASFTEQLEQFGLPLATSYSWNRPENFPKGIEYNYWLEYQWDTQFEFALMMLDLERFNGEDISKYIPFIESGLTFFYEHYQFQANSRSRSTFDGEGHLILFPGSGAETYKMAYNSSSTIAALKTILTRLLELPESYLTEEKRNHWKEVLSRIPPIAFREKEGYKTISPAWTWGRINNQEIPQLYPVYPWGMYGIGRPDLDIAINTWKYGTDLPIQKNYVSWHQDAIFCARLGLTEEAAAVTIQKLQDAERRFPTFWGPGHDWVPDHNWGGSGMIGLQEMLMQTVDNKIYLFPAWPKDWDVSFKLHAPYNTTIEGVLKDGKVMNIKVSPESRRRDLEIMLDSTN</sequence>
<evidence type="ECO:0000313" key="3">
    <source>
        <dbReference type="EMBL" id="SMD43655.1"/>
    </source>
</evidence>
<protein>
    <recommendedName>
        <fullName evidence="2">DUF5703 domain-containing protein</fullName>
    </recommendedName>
</protein>
<feature type="chain" id="PRO_5013094300" description="DUF5703 domain-containing protein" evidence="1">
    <location>
        <begin position="25"/>
        <end position="780"/>
    </location>
</feature>
<feature type="domain" description="DUF5703" evidence="2">
    <location>
        <begin position="35"/>
        <end position="322"/>
    </location>
</feature>
<reference evidence="4" key="1">
    <citation type="submission" date="2017-04" db="EMBL/GenBank/DDBJ databases">
        <authorList>
            <person name="Varghese N."/>
            <person name="Submissions S."/>
        </authorList>
    </citation>
    <scope>NUCLEOTIDE SEQUENCE [LARGE SCALE GENOMIC DNA]</scope>
    <source>
        <strain evidence="4">DSM 16537</strain>
    </source>
</reference>
<evidence type="ECO:0000313" key="4">
    <source>
        <dbReference type="Proteomes" id="UP000192333"/>
    </source>
</evidence>
<evidence type="ECO:0000259" key="2">
    <source>
        <dbReference type="Pfam" id="PF18961"/>
    </source>
</evidence>
<feature type="signal peptide" evidence="1">
    <location>
        <begin position="1"/>
        <end position="24"/>
    </location>
</feature>
<dbReference type="InterPro" id="IPR043757">
    <property type="entry name" value="DUF5703_N"/>
</dbReference>
<dbReference type="SUPFAM" id="SSF48208">
    <property type="entry name" value="Six-hairpin glycosidases"/>
    <property type="match status" value="1"/>
</dbReference>
<dbReference type="InterPro" id="IPR012341">
    <property type="entry name" value="6hp_glycosidase-like_sf"/>
</dbReference>
<dbReference type="Proteomes" id="UP000192333">
    <property type="component" value="Chromosome I"/>
</dbReference>
<dbReference type="RefSeq" id="WP_084120532.1">
    <property type="nucleotide sequence ID" value="NZ_LT838813.1"/>
</dbReference>
<dbReference type="Pfam" id="PF18961">
    <property type="entry name" value="DUF5703_N"/>
    <property type="match status" value="1"/>
</dbReference>
<evidence type="ECO:0000256" key="1">
    <source>
        <dbReference type="SAM" id="SignalP"/>
    </source>
</evidence>
<dbReference type="Gene3D" id="1.50.10.10">
    <property type="match status" value="1"/>
</dbReference>
<proteinExistence type="predicted"/>
<dbReference type="EMBL" id="LT838813">
    <property type="protein sequence ID" value="SMD43655.1"/>
    <property type="molecule type" value="Genomic_DNA"/>
</dbReference>
<dbReference type="OrthoDB" id="101302at2"/>
<gene>
    <name evidence="3" type="ORF">SAMN00777080_2261</name>
</gene>
<dbReference type="GO" id="GO:0005975">
    <property type="term" value="P:carbohydrate metabolic process"/>
    <property type="evidence" value="ECO:0007669"/>
    <property type="project" value="InterPro"/>
</dbReference>
<accession>A0A1W2H3Z2</accession>
<dbReference type="AlphaFoldDB" id="A0A1W2H3Z2"/>
<dbReference type="InterPro" id="IPR008928">
    <property type="entry name" value="6-hairpin_glycosidase_sf"/>
</dbReference>